<reference evidence="19" key="1">
    <citation type="submission" date="2021-01" db="EMBL/GenBank/DDBJ databases">
        <authorList>
            <person name="Kaushik A."/>
        </authorList>
    </citation>
    <scope>NUCLEOTIDE SEQUENCE</scope>
    <source>
        <strain evidence="19">AG6-10EEA</strain>
    </source>
</reference>
<feature type="active site" evidence="16">
    <location>
        <position position="269"/>
    </location>
</feature>
<comment type="catalytic activity">
    <reaction evidence="15">
        <text>[(1-&gt;4)-alpha-D-galacturonosyl](n) + H2O = alpha-D-galacturonate + [(1-&gt;4)-alpha-D-galacturonosyl](n-1)</text>
        <dbReference type="Rhea" id="RHEA:14117"/>
        <dbReference type="Rhea" id="RHEA-COMP:14570"/>
        <dbReference type="Rhea" id="RHEA-COMP:14572"/>
        <dbReference type="ChEBI" id="CHEBI:15377"/>
        <dbReference type="ChEBI" id="CHEBI:58658"/>
        <dbReference type="ChEBI" id="CHEBI:140523"/>
        <dbReference type="EC" id="3.2.1.67"/>
    </reaction>
</comment>
<keyword evidence="12" id="KW-0624">Polysaccharide degradation</keyword>
<dbReference type="EMBL" id="CAJMXA010000647">
    <property type="protein sequence ID" value="CAE6438402.1"/>
    <property type="molecule type" value="Genomic_DNA"/>
</dbReference>
<evidence type="ECO:0000256" key="6">
    <source>
        <dbReference type="ARBA" id="ARBA00022801"/>
    </source>
</evidence>
<feature type="active site" evidence="16">
    <location>
        <position position="684"/>
    </location>
</feature>
<dbReference type="Gene3D" id="2.160.20.10">
    <property type="entry name" value="Single-stranded right-handed beta-helix, Pectin lyase-like"/>
    <property type="match status" value="2"/>
</dbReference>
<evidence type="ECO:0000256" key="15">
    <source>
        <dbReference type="ARBA" id="ARBA00048766"/>
    </source>
</evidence>
<evidence type="ECO:0000256" key="9">
    <source>
        <dbReference type="ARBA" id="ARBA00023277"/>
    </source>
</evidence>
<dbReference type="InterPro" id="IPR006626">
    <property type="entry name" value="PbH1"/>
</dbReference>
<keyword evidence="4 18" id="KW-0732">Signal</keyword>
<evidence type="ECO:0000256" key="18">
    <source>
        <dbReference type="SAM" id="SignalP"/>
    </source>
</evidence>
<dbReference type="GO" id="GO:0045490">
    <property type="term" value="P:pectin catabolic process"/>
    <property type="evidence" value="ECO:0007669"/>
    <property type="project" value="UniProtKB-ARBA"/>
</dbReference>
<comment type="subcellular location">
    <subcellularLocation>
        <location evidence="1">Secreted</location>
    </subcellularLocation>
</comment>
<evidence type="ECO:0000256" key="2">
    <source>
        <dbReference type="ARBA" id="ARBA00008834"/>
    </source>
</evidence>
<evidence type="ECO:0000256" key="12">
    <source>
        <dbReference type="ARBA" id="ARBA00023326"/>
    </source>
</evidence>
<keyword evidence="6 17" id="KW-0378">Hydrolase</keyword>
<dbReference type="SMART" id="SM00710">
    <property type="entry name" value="PbH1"/>
    <property type="match status" value="8"/>
</dbReference>
<organism evidence="19 20">
    <name type="scientific">Rhizoctonia solani</name>
    <dbReference type="NCBI Taxonomy" id="456999"/>
    <lineage>
        <taxon>Eukaryota</taxon>
        <taxon>Fungi</taxon>
        <taxon>Dikarya</taxon>
        <taxon>Basidiomycota</taxon>
        <taxon>Agaricomycotina</taxon>
        <taxon>Agaricomycetes</taxon>
        <taxon>Cantharellales</taxon>
        <taxon>Ceratobasidiaceae</taxon>
        <taxon>Rhizoctonia</taxon>
    </lineage>
</organism>
<evidence type="ECO:0000256" key="16">
    <source>
        <dbReference type="PROSITE-ProRule" id="PRU10052"/>
    </source>
</evidence>
<evidence type="ECO:0000256" key="14">
    <source>
        <dbReference type="ARBA" id="ARBA00038933"/>
    </source>
</evidence>
<evidence type="ECO:0000313" key="20">
    <source>
        <dbReference type="Proteomes" id="UP000663853"/>
    </source>
</evidence>
<evidence type="ECO:0000256" key="5">
    <source>
        <dbReference type="ARBA" id="ARBA00022737"/>
    </source>
</evidence>
<evidence type="ECO:0000256" key="1">
    <source>
        <dbReference type="ARBA" id="ARBA00004613"/>
    </source>
</evidence>
<evidence type="ECO:0000256" key="11">
    <source>
        <dbReference type="ARBA" id="ARBA00023316"/>
    </source>
</evidence>
<evidence type="ECO:0000256" key="8">
    <source>
        <dbReference type="ARBA" id="ARBA00023180"/>
    </source>
</evidence>
<dbReference type="PROSITE" id="PS00502">
    <property type="entry name" value="POLYGALACTURONASE"/>
    <property type="match status" value="2"/>
</dbReference>
<dbReference type="GO" id="GO:0047911">
    <property type="term" value="F:galacturan 1,4-alpha-galacturonidase activity"/>
    <property type="evidence" value="ECO:0007669"/>
    <property type="project" value="UniProtKB-EC"/>
</dbReference>
<dbReference type="SUPFAM" id="SSF51126">
    <property type="entry name" value="Pectin lyase-like"/>
    <property type="match status" value="2"/>
</dbReference>
<dbReference type="AlphaFoldDB" id="A0A8H2Y0H4"/>
<feature type="signal peptide" evidence="18">
    <location>
        <begin position="1"/>
        <end position="17"/>
    </location>
</feature>
<evidence type="ECO:0000256" key="3">
    <source>
        <dbReference type="ARBA" id="ARBA00022525"/>
    </source>
</evidence>
<evidence type="ECO:0000256" key="10">
    <source>
        <dbReference type="ARBA" id="ARBA00023295"/>
    </source>
</evidence>
<evidence type="ECO:0000256" key="17">
    <source>
        <dbReference type="RuleBase" id="RU361169"/>
    </source>
</evidence>
<dbReference type="InterPro" id="IPR012334">
    <property type="entry name" value="Pectin_lyas_fold"/>
</dbReference>
<keyword evidence="10 17" id="KW-0326">Glycosidase</keyword>
<dbReference type="Pfam" id="PF00295">
    <property type="entry name" value="Glyco_hydro_28"/>
    <property type="match status" value="2"/>
</dbReference>
<comment type="function">
    <text evidence="13">Specific in hydrolyzing the terminal glycosidic bond of polygalacturonic acid and oligogalacturonates.</text>
</comment>
<keyword evidence="8" id="KW-0325">Glycoprotein</keyword>
<comment type="similarity">
    <text evidence="2 17">Belongs to the glycosyl hydrolase 28 family.</text>
</comment>
<dbReference type="PANTHER" id="PTHR31736:SF12">
    <property type="entry name" value="EXO-POLYGALACTURONASE, PUTATIVE-RELATED"/>
    <property type="match status" value="1"/>
</dbReference>
<dbReference type="PANTHER" id="PTHR31736">
    <property type="match status" value="1"/>
</dbReference>
<evidence type="ECO:0000256" key="4">
    <source>
        <dbReference type="ARBA" id="ARBA00022729"/>
    </source>
</evidence>
<proteinExistence type="inferred from homology"/>
<dbReference type="GO" id="GO:0005576">
    <property type="term" value="C:extracellular region"/>
    <property type="evidence" value="ECO:0007669"/>
    <property type="project" value="UniProtKB-SubCell"/>
</dbReference>
<feature type="chain" id="PRO_5034259918" description="galacturonan 1,4-alpha-galacturonidase" evidence="18">
    <location>
        <begin position="18"/>
        <end position="849"/>
    </location>
</feature>
<keyword evidence="5" id="KW-0677">Repeat</keyword>
<sequence>MLSKLLSLALGATAVLASERGSKPQTCIVPSHGNANISDTPAVHAAFKKCGKGGRIIFSENTNYTLGELTKMTPCIGCTVQLEGTIQLSDNITYWLKNETTNTPNITSETFPHLVYYPFQDTVAYLILKDWSHGALISKTGKGLIDGLAQAWWNAAAGQDPRFPKTLRRPVLIALDGANNATVDNIRMKNPAMWFNWVIDSKNVIYKNIRLSALSANQNSPANADGWDTYRTSHFELRDSHVVSGDDCFAFKGNSTYVTIENVYCQNSHGVSVGSLAQYPGVLDIVEHVKVKNITFAGSTSNGARIKVWSGPVGSAIVNDIHYEDLWVEDVTNPIVVDSCYFSSAYCATGKPVANITNVTVTNVTGSSTGKVVSSIICPEGSTCDIKLKNINIVPKTGDAPVYRCFSVTSEELVNMLFKFLTLALGATATLASKGGSNPQTCIVPSHGNVNVSDTPAVHAAFKKCGKGGRIIFSENTNYTLRELTTMTPCIGCTVQLEGTIQLSDNITYWLKDETTNTPNITSETFPHLVYYPFQDTVAYLILKDWSHSTLISKTGKGLIDGLGQAWWDAAVGQQILLPGTLRRPVLFTLDGANGVTIDNVAMRNPANWFNWVIDSKNVIYKNIRLSALSANKNPPANADGWDTYRTSHFELRDSHVVSGDDCFAFKGNSTYVTIENVYCQNSHGISVGSLAQYPGVLDIVEHVKVKNITFVGNGDGSSNGARIKIWSGPVGSALVNDIHYEDISVTNVTNPLVVDSCYFSSAYCATGKPVASITNVTVTNVTGTSTGKVVSSIICPEGSTCDIKFKNVNIVPRTGDAPIYRCFSVKSEDLGVNCTYPTVVNGTFKWPA</sequence>
<keyword evidence="3" id="KW-0964">Secreted</keyword>
<evidence type="ECO:0000256" key="13">
    <source>
        <dbReference type="ARBA" id="ARBA00037312"/>
    </source>
</evidence>
<protein>
    <recommendedName>
        <fullName evidence="14">galacturonan 1,4-alpha-galacturonidase</fullName>
        <ecNumber evidence="14">3.2.1.67</ecNumber>
    </recommendedName>
</protein>
<dbReference type="Proteomes" id="UP000663853">
    <property type="component" value="Unassembled WGS sequence"/>
</dbReference>
<keyword evidence="9" id="KW-0119">Carbohydrate metabolism</keyword>
<dbReference type="GO" id="GO:0071555">
    <property type="term" value="P:cell wall organization"/>
    <property type="evidence" value="ECO:0007669"/>
    <property type="project" value="UniProtKB-KW"/>
</dbReference>
<dbReference type="GO" id="GO:0004650">
    <property type="term" value="F:polygalacturonase activity"/>
    <property type="evidence" value="ECO:0007669"/>
    <property type="project" value="InterPro"/>
</dbReference>
<name>A0A8H2Y0H4_9AGAM</name>
<dbReference type="EC" id="3.2.1.67" evidence="14"/>
<dbReference type="InterPro" id="IPR000743">
    <property type="entry name" value="Glyco_hydro_28"/>
</dbReference>
<gene>
    <name evidence="19" type="ORF">RDB_LOCUS33224</name>
</gene>
<keyword evidence="7" id="KW-1015">Disulfide bond</keyword>
<comment type="caution">
    <text evidence="19">The sequence shown here is derived from an EMBL/GenBank/DDBJ whole genome shotgun (WGS) entry which is preliminary data.</text>
</comment>
<evidence type="ECO:0000256" key="7">
    <source>
        <dbReference type="ARBA" id="ARBA00023157"/>
    </source>
</evidence>
<dbReference type="InterPro" id="IPR011050">
    <property type="entry name" value="Pectin_lyase_fold/virulence"/>
</dbReference>
<keyword evidence="11" id="KW-0961">Cell wall biogenesis/degradation</keyword>
<accession>A0A8H2Y0H4</accession>
<evidence type="ECO:0000313" key="19">
    <source>
        <dbReference type="EMBL" id="CAE6438402.1"/>
    </source>
</evidence>